<comment type="subcellular location">
    <subcellularLocation>
        <location evidence="1">Cell outer membrane</location>
    </subcellularLocation>
</comment>
<organism evidence="13 14">
    <name type="scientific">Thalassolituus pacificus</name>
    <dbReference type="NCBI Taxonomy" id="2975440"/>
    <lineage>
        <taxon>Bacteria</taxon>
        <taxon>Pseudomonadati</taxon>
        <taxon>Pseudomonadota</taxon>
        <taxon>Gammaproteobacteria</taxon>
        <taxon>Oceanospirillales</taxon>
        <taxon>Oceanospirillaceae</taxon>
        <taxon>Thalassolituus</taxon>
    </lineage>
</organism>
<dbReference type="CDD" id="cd07185">
    <property type="entry name" value="OmpA_C-like"/>
    <property type="match status" value="1"/>
</dbReference>
<name>A0A9X3ARD9_9GAMM</name>
<evidence type="ECO:0000256" key="9">
    <source>
        <dbReference type="HAMAP-Rule" id="MF_02204"/>
    </source>
</evidence>
<keyword evidence="7 13" id="KW-0449">Lipoprotein</keyword>
<proteinExistence type="inferred from homology"/>
<dbReference type="PANTHER" id="PTHR30329">
    <property type="entry name" value="STATOR ELEMENT OF FLAGELLAR MOTOR COMPLEX"/>
    <property type="match status" value="1"/>
</dbReference>
<sequence length="183" mass="19548">MQTTALYKTLGLAFGAMLISACASKGDVNEGAGSTVAPTATEQQAEETNAVENAGVNGEAMEAEANEAQAALREQTVFYFDFDQSTLKSEGKAALMAHAAFLAANPAASVVLEGHADERGTVEYNLALGERRSMTVRRFLMANGANGSQLKVVSFGEERPVMMGHDEGSYSKNRRVEVKYQSR</sequence>
<comment type="subunit">
    <text evidence="9">The Tol-Pal system is composed of five core proteins: the inner membrane proteins TolA, TolQ and TolR, the periplasmic protein TolB and the outer membrane protein Pal. They form a network linking the inner and outer membranes and the peptidoglycan layer.</text>
</comment>
<evidence type="ECO:0000256" key="6">
    <source>
        <dbReference type="ARBA" id="ARBA00023237"/>
    </source>
</evidence>
<evidence type="ECO:0000256" key="10">
    <source>
        <dbReference type="PROSITE-ProRule" id="PRU00473"/>
    </source>
</evidence>
<evidence type="ECO:0000256" key="5">
    <source>
        <dbReference type="ARBA" id="ARBA00023139"/>
    </source>
</evidence>
<feature type="chain" id="PRO_5040977005" description="Peptidoglycan-associated protein" evidence="11">
    <location>
        <begin position="26"/>
        <end position="183"/>
    </location>
</feature>
<keyword evidence="2 9" id="KW-0132">Cell division</keyword>
<dbReference type="RefSeq" id="WP_260975558.1">
    <property type="nucleotide sequence ID" value="NZ_JAOANI010000014.1"/>
</dbReference>
<keyword evidence="8 9" id="KW-0131">Cell cycle</keyword>
<dbReference type="Pfam" id="PF00691">
    <property type="entry name" value="OmpA"/>
    <property type="match status" value="1"/>
</dbReference>
<keyword evidence="14" id="KW-1185">Reference proteome</keyword>
<keyword evidence="5" id="KW-0564">Palmitate</keyword>
<dbReference type="AlphaFoldDB" id="A0A9X3ARD9"/>
<evidence type="ECO:0000259" key="12">
    <source>
        <dbReference type="PROSITE" id="PS51123"/>
    </source>
</evidence>
<dbReference type="InterPro" id="IPR050330">
    <property type="entry name" value="Bact_OuterMem_StrucFunc"/>
</dbReference>
<accession>A0A9X3ARD9</accession>
<comment type="function">
    <text evidence="9">Part of the Tol-Pal system, which plays a role in outer membrane invagination during cell division and is important for maintaining outer membrane integrity.</text>
</comment>
<dbReference type="PANTHER" id="PTHR30329:SF21">
    <property type="entry name" value="LIPOPROTEIN YIAD-RELATED"/>
    <property type="match status" value="1"/>
</dbReference>
<keyword evidence="3 11" id="KW-0732">Signal</keyword>
<dbReference type="Gene3D" id="3.30.1330.60">
    <property type="entry name" value="OmpA-like domain"/>
    <property type="match status" value="1"/>
</dbReference>
<evidence type="ECO:0000256" key="7">
    <source>
        <dbReference type="ARBA" id="ARBA00023288"/>
    </source>
</evidence>
<dbReference type="EMBL" id="JAOANI010000014">
    <property type="protein sequence ID" value="MCT7358669.1"/>
    <property type="molecule type" value="Genomic_DNA"/>
</dbReference>
<dbReference type="GO" id="GO:0009279">
    <property type="term" value="C:cell outer membrane"/>
    <property type="evidence" value="ECO:0007669"/>
    <property type="project" value="UniProtKB-SubCell"/>
</dbReference>
<dbReference type="InterPro" id="IPR006665">
    <property type="entry name" value="OmpA-like"/>
</dbReference>
<feature type="signal peptide" evidence="11">
    <location>
        <begin position="1"/>
        <end position="25"/>
    </location>
</feature>
<dbReference type="InterPro" id="IPR036737">
    <property type="entry name" value="OmpA-like_sf"/>
</dbReference>
<comment type="similarity">
    <text evidence="9">Belongs to the Pal lipoprotein family.</text>
</comment>
<feature type="domain" description="OmpA-like" evidence="12">
    <location>
        <begin position="67"/>
        <end position="183"/>
    </location>
</feature>
<dbReference type="HAMAP" id="MF_02204">
    <property type="entry name" value="Pal"/>
    <property type="match status" value="1"/>
</dbReference>
<dbReference type="PRINTS" id="PR01021">
    <property type="entry name" value="OMPADOMAIN"/>
</dbReference>
<dbReference type="InterPro" id="IPR006664">
    <property type="entry name" value="OMP_bac"/>
</dbReference>
<evidence type="ECO:0000256" key="11">
    <source>
        <dbReference type="SAM" id="SignalP"/>
    </source>
</evidence>
<reference evidence="13" key="1">
    <citation type="journal article" date="2022" name="Front. Microbiol.">
        <title>Genome-based taxonomic rearrangement of Oceanobacter-related bacteria including the description of Thalassolituus hydrocarbonoclasticus sp. nov. and Thalassolituus pacificus sp. nov. and emended description of the genus Thalassolituus.</title>
        <authorList>
            <person name="Dong C."/>
            <person name="Wei L."/>
            <person name="Wang J."/>
            <person name="Lai Q."/>
            <person name="Huang Z."/>
            <person name="Shao Z."/>
        </authorList>
    </citation>
    <scope>NUCLEOTIDE SEQUENCE</scope>
    <source>
        <strain evidence="13">59MF3M-4</strain>
    </source>
</reference>
<evidence type="ECO:0000313" key="13">
    <source>
        <dbReference type="EMBL" id="MCT7358669.1"/>
    </source>
</evidence>
<protein>
    <recommendedName>
        <fullName evidence="9">Peptidoglycan-associated protein</fullName>
    </recommendedName>
</protein>
<evidence type="ECO:0000256" key="2">
    <source>
        <dbReference type="ARBA" id="ARBA00022618"/>
    </source>
</evidence>
<gene>
    <name evidence="9 13" type="primary">pal</name>
    <name evidence="13" type="ORF">NYR02_06510</name>
</gene>
<evidence type="ECO:0000313" key="14">
    <source>
        <dbReference type="Proteomes" id="UP001147830"/>
    </source>
</evidence>
<reference evidence="13" key="2">
    <citation type="submission" date="2022-08" db="EMBL/GenBank/DDBJ databases">
        <authorList>
            <person name="Dong C."/>
        </authorList>
    </citation>
    <scope>NUCLEOTIDE SEQUENCE</scope>
    <source>
        <strain evidence="13">59MF3M-4</strain>
    </source>
</reference>
<dbReference type="PROSITE" id="PS51123">
    <property type="entry name" value="OMPA_2"/>
    <property type="match status" value="1"/>
</dbReference>
<dbReference type="InterPro" id="IPR014169">
    <property type="entry name" value="Pal_lipo_C"/>
</dbReference>
<keyword evidence="4 10" id="KW-0472">Membrane</keyword>
<dbReference type="SUPFAM" id="SSF103088">
    <property type="entry name" value="OmpA-like"/>
    <property type="match status" value="1"/>
</dbReference>
<keyword evidence="6" id="KW-0998">Cell outer membrane</keyword>
<evidence type="ECO:0000256" key="3">
    <source>
        <dbReference type="ARBA" id="ARBA00022729"/>
    </source>
</evidence>
<dbReference type="GO" id="GO:0051301">
    <property type="term" value="P:cell division"/>
    <property type="evidence" value="ECO:0007669"/>
    <property type="project" value="UniProtKB-UniRule"/>
</dbReference>
<evidence type="ECO:0000256" key="1">
    <source>
        <dbReference type="ARBA" id="ARBA00004442"/>
    </source>
</evidence>
<evidence type="ECO:0000256" key="4">
    <source>
        <dbReference type="ARBA" id="ARBA00023136"/>
    </source>
</evidence>
<comment type="caution">
    <text evidence="13">The sequence shown here is derived from an EMBL/GenBank/DDBJ whole genome shotgun (WGS) entry which is preliminary data.</text>
</comment>
<dbReference type="InterPro" id="IPR039001">
    <property type="entry name" value="Pal"/>
</dbReference>
<dbReference type="Proteomes" id="UP001147830">
    <property type="component" value="Unassembled WGS sequence"/>
</dbReference>
<dbReference type="NCBIfam" id="TIGR02802">
    <property type="entry name" value="Pal_lipo"/>
    <property type="match status" value="1"/>
</dbReference>
<evidence type="ECO:0000256" key="8">
    <source>
        <dbReference type="ARBA" id="ARBA00023306"/>
    </source>
</evidence>